<sequence>MLSLFSAYTTSLSHRPNRWIQSFLGGRKIGYKIILGYALVLGISTIGTATGLILGNIQEKMRLFSI</sequence>
<name>A0ACD5GZ76_9CYAN</name>
<reference evidence="1 2" key="1">
    <citation type="journal article" date="2016" name="Genome Announc.">
        <title>Draft Genome Sequence of the Thermotolerant Cyanobacterium Desertifilum sp. IPPAS B-1220.</title>
        <authorList>
            <person name="Mironov K.S."/>
            <person name="Sinetova M.A."/>
            <person name="Bolatkhan K."/>
            <person name="Zayadan B.K."/>
            <person name="Ustinova V.V."/>
            <person name="Kupriyanova E.V."/>
            <person name="Skrypnik A.N."/>
            <person name="Gogoleva N.E."/>
            <person name="Gogolev Y.V."/>
            <person name="Los D.A."/>
        </authorList>
    </citation>
    <scope>NUCLEOTIDE SEQUENCE [LARGE SCALE GENOMIC DNA]</scope>
    <source>
        <strain evidence="1 2">IPPAS B-1220</strain>
    </source>
</reference>
<organism evidence="1 2">
    <name type="scientific">Desertifilum tharense IPPAS B-1220</name>
    <dbReference type="NCBI Taxonomy" id="1781255"/>
    <lineage>
        <taxon>Bacteria</taxon>
        <taxon>Bacillati</taxon>
        <taxon>Cyanobacteriota</taxon>
        <taxon>Cyanophyceae</taxon>
        <taxon>Desertifilales</taxon>
        <taxon>Desertifilaceae</taxon>
        <taxon>Desertifilum</taxon>
    </lineage>
</organism>
<evidence type="ECO:0000313" key="1">
    <source>
        <dbReference type="EMBL" id="XPM66308.1"/>
    </source>
</evidence>
<evidence type="ECO:0000313" key="2">
    <source>
        <dbReference type="Proteomes" id="UP000095472"/>
    </source>
</evidence>
<protein>
    <submittedName>
        <fullName evidence="1">Uncharacterized protein</fullName>
    </submittedName>
</protein>
<dbReference type="EMBL" id="CP182909">
    <property type="protein sequence ID" value="XPM66308.1"/>
    <property type="molecule type" value="Genomic_DNA"/>
</dbReference>
<dbReference type="Proteomes" id="UP000095472">
    <property type="component" value="Chromosome"/>
</dbReference>
<accession>A0ACD5GZ76</accession>
<gene>
    <name evidence="1" type="ORF">BH720_013665</name>
</gene>
<proteinExistence type="predicted"/>
<keyword evidence="2" id="KW-1185">Reference proteome</keyword>